<keyword evidence="4" id="KW-1185">Reference proteome</keyword>
<evidence type="ECO:0000313" key="3">
    <source>
        <dbReference type="EMBL" id="KAI9637621.1"/>
    </source>
</evidence>
<dbReference type="InterPro" id="IPR052974">
    <property type="entry name" value="GH79_Enzymes"/>
</dbReference>
<gene>
    <name evidence="3" type="ORF">MKK02DRAFT_43547</name>
</gene>
<feature type="domain" description="Beta-glucuronidase C-terminal" evidence="2">
    <location>
        <begin position="424"/>
        <end position="521"/>
    </location>
</feature>
<feature type="chain" id="PRO_5041306150" description="Beta-glucuronidase C-terminal domain-containing protein" evidence="1">
    <location>
        <begin position="18"/>
        <end position="532"/>
    </location>
</feature>
<dbReference type="SUPFAM" id="SSF51445">
    <property type="entry name" value="(Trans)glycosidases"/>
    <property type="match status" value="1"/>
</dbReference>
<evidence type="ECO:0000313" key="4">
    <source>
        <dbReference type="Proteomes" id="UP001164286"/>
    </source>
</evidence>
<evidence type="ECO:0000256" key="1">
    <source>
        <dbReference type="SAM" id="SignalP"/>
    </source>
</evidence>
<sequence length="532" mass="57520">MFAPLVYLLLAIPNASAAILGTTYLTLPPYQPLYARSISPDFFGFSLEFSEFPYWAGQAVGQPNTFVNQLLANLKKRTGITPPIRVGGSSEDFGRLNPNVQIGNASYPNATASTPYPQASAVTIGRDWYALSGNFPSDTKFVWGVAIRPPTSRNETIAQIKELVRVFQGDRKNVLSGQTLEYLQLGNEPNGWTADWAATFGAGWSPQNYTKYWLDTAAAVLPYVKLSTNGGTTLLPSGFSGSLNQPPFTNQYLLGSGLLDDSRVSGNITAVNFHKYSGFRSSAVTLAPPGTLQSKNNVFQNWTSYSVDANYVHTYGKKVVFGETNSYANHGLPNLSNTAEAAVWGVSYLLGGAALGVDRLHFHNGYGYVYNALAPGTNVSDGLNYTRQHIGPLYYSTVVVAEAIGSSGNTYVAELTSTNNTISAYGIWEGKRLARMVLTNHDTFNVNGTNSTEERTSQLVNLKSFGLVDVNVGTATIKSLKIPYTNAQRNITWAGQTFDTASGSPEGTVTEPYLSGNVINVEANSVHLICFK</sequence>
<dbReference type="InterPro" id="IPR017853">
    <property type="entry name" value="GH"/>
</dbReference>
<dbReference type="Gene3D" id="3.20.20.80">
    <property type="entry name" value="Glycosidases"/>
    <property type="match status" value="1"/>
</dbReference>
<dbReference type="EMBL" id="JAKWFO010000004">
    <property type="protein sequence ID" value="KAI9637621.1"/>
    <property type="molecule type" value="Genomic_DNA"/>
</dbReference>
<accession>A0AA38LXQ3</accession>
<dbReference type="GeneID" id="77731689"/>
<keyword evidence="1" id="KW-0732">Signal</keyword>
<organism evidence="3 4">
    <name type="scientific">Dioszegia hungarica</name>
    <dbReference type="NCBI Taxonomy" id="4972"/>
    <lineage>
        <taxon>Eukaryota</taxon>
        <taxon>Fungi</taxon>
        <taxon>Dikarya</taxon>
        <taxon>Basidiomycota</taxon>
        <taxon>Agaricomycotina</taxon>
        <taxon>Tremellomycetes</taxon>
        <taxon>Tremellales</taxon>
        <taxon>Bulleribasidiaceae</taxon>
        <taxon>Dioszegia</taxon>
    </lineage>
</organism>
<comment type="caution">
    <text evidence="3">The sequence shown here is derived from an EMBL/GenBank/DDBJ whole genome shotgun (WGS) entry which is preliminary data.</text>
</comment>
<dbReference type="RefSeq" id="XP_052947398.1">
    <property type="nucleotide sequence ID" value="XM_053092484.1"/>
</dbReference>
<proteinExistence type="predicted"/>
<feature type="signal peptide" evidence="1">
    <location>
        <begin position="1"/>
        <end position="17"/>
    </location>
</feature>
<dbReference type="Proteomes" id="UP001164286">
    <property type="component" value="Unassembled WGS sequence"/>
</dbReference>
<protein>
    <recommendedName>
        <fullName evidence="2">Beta-glucuronidase C-terminal domain-containing protein</fullName>
    </recommendedName>
</protein>
<dbReference type="Pfam" id="PF16862">
    <property type="entry name" value="Glyco_hydro_79C"/>
    <property type="match status" value="1"/>
</dbReference>
<reference evidence="3" key="1">
    <citation type="journal article" date="2022" name="G3 (Bethesda)">
        <title>High quality genome of the basidiomycete yeast Dioszegia hungarica PDD-24b-2 isolated from cloud water.</title>
        <authorList>
            <person name="Jarrige D."/>
            <person name="Haridas S."/>
            <person name="Bleykasten-Grosshans C."/>
            <person name="Joly M."/>
            <person name="Nadalig T."/>
            <person name="Sancelme M."/>
            <person name="Vuilleumier S."/>
            <person name="Grigoriev I.V."/>
            <person name="Amato P."/>
            <person name="Bringel F."/>
        </authorList>
    </citation>
    <scope>NUCLEOTIDE SEQUENCE</scope>
    <source>
        <strain evidence="3">PDD-24b-2</strain>
    </source>
</reference>
<dbReference type="PANTHER" id="PTHR36183">
    <property type="entry name" value="BETA-GLUCURONIDASE"/>
    <property type="match status" value="1"/>
</dbReference>
<dbReference type="AlphaFoldDB" id="A0AA38LXQ3"/>
<name>A0AA38LXQ3_9TREE</name>
<evidence type="ECO:0000259" key="2">
    <source>
        <dbReference type="Pfam" id="PF16862"/>
    </source>
</evidence>
<dbReference type="InterPro" id="IPR031728">
    <property type="entry name" value="GlcAase_C"/>
</dbReference>
<dbReference type="PANTHER" id="PTHR36183:SF2">
    <property type="entry name" value="BETA-GLUCURONIDASE C-TERMINAL DOMAIN-CONTAINING PROTEIN"/>
    <property type="match status" value="1"/>
</dbReference>